<dbReference type="Gene3D" id="3.40.50.1820">
    <property type="entry name" value="alpha/beta hydrolase"/>
    <property type="match status" value="1"/>
</dbReference>
<evidence type="ECO:0000313" key="2">
    <source>
        <dbReference type="EMBL" id="KAA8491850.1"/>
    </source>
</evidence>
<dbReference type="PANTHER" id="PTHR47418">
    <property type="entry name" value="ALPHA/BETA-HYDROLASES SUPERFAMILY PROTEIN"/>
    <property type="match status" value="1"/>
</dbReference>
<dbReference type="InterPro" id="IPR029058">
    <property type="entry name" value="AB_hydrolase_fold"/>
</dbReference>
<comment type="caution">
    <text evidence="2">The sequence shown here is derived from an EMBL/GenBank/DDBJ whole genome shotgun (WGS) entry which is preliminary data.</text>
</comment>
<name>A0A5J4YLR5_PORPP</name>
<dbReference type="EMBL" id="VRMN01000011">
    <property type="protein sequence ID" value="KAA8491850.1"/>
    <property type="molecule type" value="Genomic_DNA"/>
</dbReference>
<protein>
    <submittedName>
        <fullName evidence="2">Sn1-specific diacylglycerol lipase alpha</fullName>
    </submittedName>
</protein>
<feature type="domain" description="Fungal lipase-type" evidence="1">
    <location>
        <begin position="161"/>
        <end position="293"/>
    </location>
</feature>
<keyword evidence="3" id="KW-1185">Reference proteome</keyword>
<organism evidence="2 3">
    <name type="scientific">Porphyridium purpureum</name>
    <name type="common">Red alga</name>
    <name type="synonym">Porphyridium cruentum</name>
    <dbReference type="NCBI Taxonomy" id="35688"/>
    <lineage>
        <taxon>Eukaryota</taxon>
        <taxon>Rhodophyta</taxon>
        <taxon>Bangiophyceae</taxon>
        <taxon>Porphyridiales</taxon>
        <taxon>Porphyridiaceae</taxon>
        <taxon>Porphyridium</taxon>
    </lineage>
</organism>
<dbReference type="InterPro" id="IPR002921">
    <property type="entry name" value="Fungal_lipase-type"/>
</dbReference>
<dbReference type="SUPFAM" id="SSF53474">
    <property type="entry name" value="alpha/beta-Hydrolases"/>
    <property type="match status" value="1"/>
</dbReference>
<dbReference type="Proteomes" id="UP000324585">
    <property type="component" value="Unassembled WGS sequence"/>
</dbReference>
<reference evidence="3" key="1">
    <citation type="journal article" date="2019" name="Nat. Commun.">
        <title>Expansion of phycobilisome linker gene families in mesophilic red algae.</title>
        <authorList>
            <person name="Lee J."/>
            <person name="Kim D."/>
            <person name="Bhattacharya D."/>
            <person name="Yoon H.S."/>
        </authorList>
    </citation>
    <scope>NUCLEOTIDE SEQUENCE [LARGE SCALE GENOMIC DNA]</scope>
    <source>
        <strain evidence="3">CCMP 1328</strain>
    </source>
</reference>
<sequence length="443" mass="49426">MDTHGEPSAESEAGWTGHVELAHLLMTTAQALNLRSEHELSVSHLSGALYFTALRHDEREQTRGAELRTLIDATENAERRNEISWIEHHLRILENDAETLARVARYAYFADAAYKLVESVENAVHACNAAEELEVQAYQATCRGLMPAHFVVVEVSARRCVMSIRGSKEWRDFCADLTFATAPLLGGQVHKGFLKAALALQQHWEDRLVHILSAQGQADELVITGHSLGGAVAMLLAILLRTKARNADIFTRARTTCVAIAPAPCVSENLIDCFKPFTTTLVLGYDVVPRLSATSLERVLHELAQVNWENDAANTFAGTLANYFSPVQREALAGLALALWQRYMGNNFEAVRRTTSLGAEERASTTALRTNLERTLSEETEHIELYVGGRIFYLRHFCSEDMFFLCDLPARALLNVVPSLYKLHDHRMQNIISALEQAMAARW</sequence>
<proteinExistence type="predicted"/>
<dbReference type="Pfam" id="PF01764">
    <property type="entry name" value="Lipase_3"/>
    <property type="match status" value="1"/>
</dbReference>
<dbReference type="CDD" id="cd00519">
    <property type="entry name" value="Lipase_3"/>
    <property type="match status" value="1"/>
</dbReference>
<dbReference type="AlphaFoldDB" id="A0A5J4YLR5"/>
<evidence type="ECO:0000313" key="3">
    <source>
        <dbReference type="Proteomes" id="UP000324585"/>
    </source>
</evidence>
<dbReference type="GO" id="GO:0006629">
    <property type="term" value="P:lipid metabolic process"/>
    <property type="evidence" value="ECO:0007669"/>
    <property type="project" value="InterPro"/>
</dbReference>
<evidence type="ECO:0000259" key="1">
    <source>
        <dbReference type="Pfam" id="PF01764"/>
    </source>
</evidence>
<accession>A0A5J4YLR5</accession>
<dbReference type="OrthoDB" id="438440at2759"/>
<gene>
    <name evidence="2" type="ORF">FVE85_8332</name>
</gene>